<keyword evidence="1" id="KW-0812">Transmembrane</keyword>
<sequence>MSHTYFSQRTGSNPNLEGLPLADVVELFQRVFDQLQQDGFFDEAFGFYCVDEGHISGSVRDVALQMLLKIRKKHLWPISEHASSYTEDDLFDVLEFLYQHVSKPMDGEVHSYSGCGMHWETFSKREGQQFFRERMNDLLSHYNGRFVLSESGEVLRAPEAGFEKMFEADIPSDDSSIRDRIDSAVLRYRRHGSTIDDRRQAVRDLADVLEYLRPQVKKLLTNQDEKDLFNLANNFGIRHHNEKQKTGYDAALWLSWMFYLYLATIHVVLRKIGHDQKAET</sequence>
<evidence type="ECO:0000313" key="3">
    <source>
        <dbReference type="Proteomes" id="UP000256774"/>
    </source>
</evidence>
<dbReference type="EMBL" id="QUNR01000006">
    <property type="protein sequence ID" value="REH35873.1"/>
    <property type="molecule type" value="Genomic_DNA"/>
</dbReference>
<organism evidence="2 3">
    <name type="scientific">Paraperlucidibaca baekdonensis</name>
    <dbReference type="NCBI Taxonomy" id="748120"/>
    <lineage>
        <taxon>Bacteria</taxon>
        <taxon>Pseudomonadati</taxon>
        <taxon>Pseudomonadota</taxon>
        <taxon>Gammaproteobacteria</taxon>
        <taxon>Moraxellales</taxon>
        <taxon>Moraxellaceae</taxon>
        <taxon>Paraperlucidibaca</taxon>
    </lineage>
</organism>
<keyword evidence="1" id="KW-0472">Membrane</keyword>
<name>A0A3E0GZQ9_9GAMM</name>
<keyword evidence="1" id="KW-1133">Transmembrane helix</keyword>
<reference evidence="2 3" key="1">
    <citation type="submission" date="2018-08" db="EMBL/GenBank/DDBJ databases">
        <title>Genomic Encyclopedia of Type Strains, Phase IV (KMG-IV): sequencing the most valuable type-strain genomes for metagenomic binning, comparative biology and taxonomic classification.</title>
        <authorList>
            <person name="Goeker M."/>
        </authorList>
    </citation>
    <scope>NUCLEOTIDE SEQUENCE [LARGE SCALE GENOMIC DNA]</scope>
    <source>
        <strain evidence="2 3">DSM 26022</strain>
    </source>
</reference>
<evidence type="ECO:0000313" key="2">
    <source>
        <dbReference type="EMBL" id="REH35873.1"/>
    </source>
</evidence>
<proteinExistence type="predicted"/>
<gene>
    <name evidence="2" type="ORF">DFR26_2206</name>
</gene>
<evidence type="ECO:0000256" key="1">
    <source>
        <dbReference type="SAM" id="Phobius"/>
    </source>
</evidence>
<dbReference type="OrthoDB" id="8479006at2"/>
<comment type="caution">
    <text evidence="2">The sequence shown here is derived from an EMBL/GenBank/DDBJ whole genome shotgun (WGS) entry which is preliminary data.</text>
</comment>
<keyword evidence="3" id="KW-1185">Reference proteome</keyword>
<dbReference type="AlphaFoldDB" id="A0A3E0GZQ9"/>
<accession>A0A3E0GZQ9</accession>
<feature type="transmembrane region" description="Helical" evidence="1">
    <location>
        <begin position="250"/>
        <end position="269"/>
    </location>
</feature>
<dbReference type="RefSeq" id="WP_116209069.1">
    <property type="nucleotide sequence ID" value="NZ_QUNR01000006.1"/>
</dbReference>
<protein>
    <submittedName>
        <fullName evidence="2">Uncharacterized protein</fullName>
    </submittedName>
</protein>
<dbReference type="Proteomes" id="UP000256774">
    <property type="component" value="Unassembled WGS sequence"/>
</dbReference>